<sequence length="781" mass="81081">MSGEEDDHVALVRVYCGLALADRTARPASTGPVLTAAVVDDAGRLISICDVGDEPAGYARLASLLAERSSGPGDAAIAADSDDHVIVSLLSVAGRPLAIADDDAVDDFAERFADDDSIEEMQSPPSVRRAVGLARAVQAGAISAVSISAPRDLAEYQPVLAAHAALATGRHAAAAALREVLRDLYPAALRAYPDPAEPVALAVLDALPEPGMLGLDGRGRSGSVATDTIVNHLAADRVAEPAVIEDALTALRVAITETPRRATNNRGIVSAAAVTVRQAVAAVRACDAGCAALVDALADRVAPPPAPATTRVGRRAAVEPAPAKPTVVPGGRAQRRQAEEARRLANEPVPAVGRRRQPEPVTGSNPPLPPRPVGPPPVAPAPAAGHPSVAPAAAADLPGSRTGLGAARPAAYRPEAPASRPVSAPPPPPPGITPITPGQRSGRPPAEAGEPFRPTLTTAAIKSARAERQRPTPIPPRPTPRADGPTAPSNGFSATDLSLPMPAARPAPEPPAAPPGSRANWPLVNGDDRGDALESREPGRGYPEGPDRHRDEPTNGGGRSGRVPPPWLANDLPPEPPMLRLVEPPPLADRALRDDPVRRPAAPVDGPPLRLVEPRPEPARAAVARSRAGSDSLPQLPVSDEGDGDLLIFAATRSAWFTGQSDEDSTDWSSIADTGWRAAEQAAKPAVGSETSAGLPKRVPQANLVPGSPLRDERPLRIVRDAASLAENTTGYFRGWRRGQEIGGYAVGGRPGRESAGGWDFSREQNDADRDYQYRPAGYRS</sequence>
<feature type="compositionally biased region" description="Low complexity" evidence="1">
    <location>
        <begin position="619"/>
        <end position="630"/>
    </location>
</feature>
<keyword evidence="3" id="KW-1185">Reference proteome</keyword>
<reference evidence="2 3" key="1">
    <citation type="submission" date="2024-09" db="EMBL/GenBank/DDBJ databases">
        <authorList>
            <person name="Sun Q."/>
            <person name="Mori K."/>
        </authorList>
    </citation>
    <scope>NUCLEOTIDE SEQUENCE [LARGE SCALE GENOMIC DNA]</scope>
    <source>
        <strain evidence="2 3">TBRC 2205</strain>
    </source>
</reference>
<gene>
    <name evidence="2" type="ORF">ACFFHU_13845</name>
</gene>
<protein>
    <submittedName>
        <fullName evidence="2">Transposase</fullName>
    </submittedName>
</protein>
<dbReference type="EMBL" id="JBHLUE010000011">
    <property type="protein sequence ID" value="MFC0565214.1"/>
    <property type="molecule type" value="Genomic_DNA"/>
</dbReference>
<feature type="compositionally biased region" description="Pro residues" evidence="1">
    <location>
        <begin position="423"/>
        <end position="432"/>
    </location>
</feature>
<proteinExistence type="predicted"/>
<feature type="compositionally biased region" description="Basic and acidic residues" evidence="1">
    <location>
        <begin position="336"/>
        <end position="345"/>
    </location>
</feature>
<feature type="compositionally biased region" description="Low complexity" evidence="1">
    <location>
        <begin position="381"/>
        <end position="399"/>
    </location>
</feature>
<accession>A0ABV6NWQ6</accession>
<name>A0ABV6NWQ6_9ACTN</name>
<feature type="compositionally biased region" description="Pro residues" evidence="1">
    <location>
        <begin position="503"/>
        <end position="514"/>
    </location>
</feature>
<comment type="caution">
    <text evidence="2">The sequence shown here is derived from an EMBL/GenBank/DDBJ whole genome shotgun (WGS) entry which is preliminary data.</text>
</comment>
<feature type="compositionally biased region" description="Low complexity" evidence="1">
    <location>
        <begin position="406"/>
        <end position="422"/>
    </location>
</feature>
<feature type="region of interest" description="Disordered" evidence="1">
    <location>
        <begin position="744"/>
        <end position="781"/>
    </location>
</feature>
<feature type="compositionally biased region" description="Pro residues" evidence="1">
    <location>
        <begin position="366"/>
        <end position="380"/>
    </location>
</feature>
<feature type="compositionally biased region" description="Basic and acidic residues" evidence="1">
    <location>
        <begin position="761"/>
        <end position="773"/>
    </location>
</feature>
<feature type="region of interest" description="Disordered" evidence="1">
    <location>
        <begin position="680"/>
        <end position="711"/>
    </location>
</feature>
<feature type="region of interest" description="Disordered" evidence="1">
    <location>
        <begin position="301"/>
        <end position="642"/>
    </location>
</feature>
<dbReference type="Proteomes" id="UP001589894">
    <property type="component" value="Unassembled WGS sequence"/>
</dbReference>
<feature type="compositionally biased region" description="Pro residues" evidence="1">
    <location>
        <begin position="563"/>
        <end position="587"/>
    </location>
</feature>
<feature type="compositionally biased region" description="Basic and acidic residues" evidence="1">
    <location>
        <begin position="526"/>
        <end position="553"/>
    </location>
</feature>
<dbReference type="RefSeq" id="WP_377339759.1">
    <property type="nucleotide sequence ID" value="NZ_JBHLUE010000011.1"/>
</dbReference>
<organism evidence="2 3">
    <name type="scientific">Plantactinospora siamensis</name>
    <dbReference type="NCBI Taxonomy" id="555372"/>
    <lineage>
        <taxon>Bacteria</taxon>
        <taxon>Bacillati</taxon>
        <taxon>Actinomycetota</taxon>
        <taxon>Actinomycetes</taxon>
        <taxon>Micromonosporales</taxon>
        <taxon>Micromonosporaceae</taxon>
        <taxon>Plantactinospora</taxon>
    </lineage>
</organism>
<evidence type="ECO:0000313" key="3">
    <source>
        <dbReference type="Proteomes" id="UP001589894"/>
    </source>
</evidence>
<evidence type="ECO:0000256" key="1">
    <source>
        <dbReference type="SAM" id="MobiDB-lite"/>
    </source>
</evidence>
<evidence type="ECO:0000313" key="2">
    <source>
        <dbReference type="EMBL" id="MFC0565214.1"/>
    </source>
</evidence>